<keyword evidence="3" id="KW-1185">Reference proteome</keyword>
<feature type="region of interest" description="Disordered" evidence="1">
    <location>
        <begin position="1"/>
        <end position="43"/>
    </location>
</feature>
<dbReference type="OrthoDB" id="6286739at2759"/>
<dbReference type="EMBL" id="CAJPEV010000050">
    <property type="protein sequence ID" value="CAG0879658.1"/>
    <property type="molecule type" value="Genomic_DNA"/>
</dbReference>
<sequence length="108" mass="12232">MCQSDLDADDEDNASLHQSDSVNSLVQNVSRSSLSTNGRPANENIEDMLERLRKENSHLHNLLEEKDQQMATLELQVATLHMEVLTLSSERDRLKQENSVLISSLQDK</sequence>
<evidence type="ECO:0000256" key="1">
    <source>
        <dbReference type="SAM" id="MobiDB-lite"/>
    </source>
</evidence>
<feature type="compositionally biased region" description="Polar residues" evidence="1">
    <location>
        <begin position="15"/>
        <end position="39"/>
    </location>
</feature>
<organism evidence="2">
    <name type="scientific">Darwinula stevensoni</name>
    <dbReference type="NCBI Taxonomy" id="69355"/>
    <lineage>
        <taxon>Eukaryota</taxon>
        <taxon>Metazoa</taxon>
        <taxon>Ecdysozoa</taxon>
        <taxon>Arthropoda</taxon>
        <taxon>Crustacea</taxon>
        <taxon>Oligostraca</taxon>
        <taxon>Ostracoda</taxon>
        <taxon>Podocopa</taxon>
        <taxon>Podocopida</taxon>
        <taxon>Darwinulocopina</taxon>
        <taxon>Darwinuloidea</taxon>
        <taxon>Darwinulidae</taxon>
        <taxon>Darwinula</taxon>
    </lineage>
</organism>
<evidence type="ECO:0000313" key="2">
    <source>
        <dbReference type="EMBL" id="CAD7240675.1"/>
    </source>
</evidence>
<dbReference type="Proteomes" id="UP000677054">
    <property type="component" value="Unassembled WGS sequence"/>
</dbReference>
<gene>
    <name evidence="2" type="ORF">DSTB1V02_LOCUS688</name>
</gene>
<dbReference type="AlphaFoldDB" id="A0A7R8X512"/>
<accession>A0A7R8X512</accession>
<reference evidence="2" key="1">
    <citation type="submission" date="2020-11" db="EMBL/GenBank/DDBJ databases">
        <authorList>
            <person name="Tran Van P."/>
        </authorList>
    </citation>
    <scope>NUCLEOTIDE SEQUENCE</scope>
</reference>
<evidence type="ECO:0000313" key="3">
    <source>
        <dbReference type="Proteomes" id="UP000677054"/>
    </source>
</evidence>
<proteinExistence type="predicted"/>
<feature type="compositionally biased region" description="Acidic residues" evidence="1">
    <location>
        <begin position="1"/>
        <end position="13"/>
    </location>
</feature>
<protein>
    <submittedName>
        <fullName evidence="2">Uncharacterized protein</fullName>
    </submittedName>
</protein>
<name>A0A7R8X512_9CRUS</name>
<dbReference type="EMBL" id="LR899567">
    <property type="protein sequence ID" value="CAD7240675.1"/>
    <property type="molecule type" value="Genomic_DNA"/>
</dbReference>